<reference evidence="8" key="1">
    <citation type="journal article" date="2020" name="Stud. Mycol.">
        <title>101 Dothideomycetes genomes: a test case for predicting lifestyles and emergence of pathogens.</title>
        <authorList>
            <person name="Haridas S."/>
            <person name="Albert R."/>
            <person name="Binder M."/>
            <person name="Bloem J."/>
            <person name="Labutti K."/>
            <person name="Salamov A."/>
            <person name="Andreopoulos B."/>
            <person name="Baker S."/>
            <person name="Barry K."/>
            <person name="Bills G."/>
            <person name="Bluhm B."/>
            <person name="Cannon C."/>
            <person name="Castanera R."/>
            <person name="Culley D."/>
            <person name="Daum C."/>
            <person name="Ezra D."/>
            <person name="Gonzalez J."/>
            <person name="Henrissat B."/>
            <person name="Kuo A."/>
            <person name="Liang C."/>
            <person name="Lipzen A."/>
            <person name="Lutzoni F."/>
            <person name="Magnuson J."/>
            <person name="Mondo S."/>
            <person name="Nolan M."/>
            <person name="Ohm R."/>
            <person name="Pangilinan J."/>
            <person name="Park H.-J."/>
            <person name="Ramirez L."/>
            <person name="Alfaro M."/>
            <person name="Sun H."/>
            <person name="Tritt A."/>
            <person name="Yoshinaga Y."/>
            <person name="Zwiers L.-H."/>
            <person name="Turgeon B."/>
            <person name="Goodwin S."/>
            <person name="Spatafora J."/>
            <person name="Crous P."/>
            <person name="Grigoriev I."/>
        </authorList>
    </citation>
    <scope>NUCLEOTIDE SEQUENCE</scope>
    <source>
        <strain evidence="8">CBS 115976</strain>
    </source>
</reference>
<dbReference type="GO" id="GO:0004560">
    <property type="term" value="F:alpha-L-fucosidase activity"/>
    <property type="evidence" value="ECO:0007669"/>
    <property type="project" value="UniProtKB-EC"/>
</dbReference>
<evidence type="ECO:0000259" key="7">
    <source>
        <dbReference type="Pfam" id="PF01120"/>
    </source>
</evidence>
<keyword evidence="4" id="KW-0732">Signal</keyword>
<keyword evidence="9" id="KW-1185">Reference proteome</keyword>
<gene>
    <name evidence="8" type="ORF">BT63DRAFT_368625</name>
</gene>
<dbReference type="SUPFAM" id="SSF51445">
    <property type="entry name" value="(Trans)glycosidases"/>
    <property type="match status" value="1"/>
</dbReference>
<dbReference type="InterPro" id="IPR017853">
    <property type="entry name" value="GH"/>
</dbReference>
<sequence length="566" mass="64104">MDRAILRVESARATESWPEGLNNKTRIIQVVVTNIGQKTVIRSQKVRVTVRAEGIGMLKGYGYINRLLPGDQATVDVGVVFPDITDVQKNLQAHIYFSGEGIGGTEYNFNMSRLLSEYRPDFPSIYRHGSPSWFNDAKFGIFIHWGPYAVPGWGNSGKKESYAEWYWWNMQDPTAKDETMAYHKRTYGENVVYDDFISNFTVKNYNPVDWVNLFNESGAKYFVLTAKHHDGYSLYDLPANVSKRTSVAMTPHRNLVKELFDAAAKHQPKMKRGVYFSLPEWFHPDYKKYGFGNWPGGNATNTYTKKSLPYAGYVPVKDYLSDVVGPSMQTLANMGTDIMWCDIGGPNVTLEFASNWYNKANSEGRQVVMNNRCGFPGDYDTPEYARLKSVQRRKWETNLGMDPYSYGFNSATKDSDYMNATSIVRLLVDIVSKNGNLLLDIGPKADGTIIEIMKLHLTNVGKWLSEHGEAIYGTKPWFVASEEGANVRFTTTSEAFYIHHLDKPPRDLRIKSSIPWIQGDNVTVVGGRKNGTVVPSVRISTGEVVIMIPPDVIEADRYTWVFKIPY</sequence>
<evidence type="ECO:0000313" key="8">
    <source>
        <dbReference type="EMBL" id="KAF2673742.1"/>
    </source>
</evidence>
<keyword evidence="6" id="KW-0326">Glycosidase</keyword>
<dbReference type="SMART" id="SM00812">
    <property type="entry name" value="Alpha_L_fucos"/>
    <property type="match status" value="1"/>
</dbReference>
<dbReference type="InterPro" id="IPR016286">
    <property type="entry name" value="FUC_metazoa-typ"/>
</dbReference>
<feature type="domain" description="Glycoside hydrolase family 29 N-terminal" evidence="7">
    <location>
        <begin position="116"/>
        <end position="469"/>
    </location>
</feature>
<dbReference type="Proteomes" id="UP000799302">
    <property type="component" value="Unassembled WGS sequence"/>
</dbReference>
<comment type="similarity">
    <text evidence="2">Belongs to the glycosyl hydrolase 29 family.</text>
</comment>
<evidence type="ECO:0000256" key="1">
    <source>
        <dbReference type="ARBA" id="ARBA00004071"/>
    </source>
</evidence>
<comment type="function">
    <text evidence="1">Alpha-L-fucosidase is responsible for hydrolyzing the alpha-1,6-linked fucose joined to the reducing-end N-acetylglucosamine of the carbohydrate moieties of glycoproteins.</text>
</comment>
<dbReference type="PANTHER" id="PTHR10030:SF37">
    <property type="entry name" value="ALPHA-L-FUCOSIDASE-RELATED"/>
    <property type="match status" value="1"/>
</dbReference>
<dbReference type="PANTHER" id="PTHR10030">
    <property type="entry name" value="ALPHA-L-FUCOSIDASE"/>
    <property type="match status" value="1"/>
</dbReference>
<dbReference type="GO" id="GO:0006004">
    <property type="term" value="P:fucose metabolic process"/>
    <property type="evidence" value="ECO:0007669"/>
    <property type="project" value="InterPro"/>
</dbReference>
<dbReference type="InterPro" id="IPR000933">
    <property type="entry name" value="Glyco_hydro_29"/>
</dbReference>
<proteinExistence type="inferred from homology"/>
<dbReference type="Gene3D" id="3.20.20.80">
    <property type="entry name" value="Glycosidases"/>
    <property type="match status" value="1"/>
</dbReference>
<dbReference type="OrthoDB" id="6039950at2759"/>
<dbReference type="Pfam" id="PF01120">
    <property type="entry name" value="Alpha_L_fucos"/>
    <property type="match status" value="1"/>
</dbReference>
<dbReference type="AlphaFoldDB" id="A0A6A6UNC8"/>
<evidence type="ECO:0000313" key="9">
    <source>
        <dbReference type="Proteomes" id="UP000799302"/>
    </source>
</evidence>
<name>A0A6A6UNC8_9PEZI</name>
<evidence type="ECO:0000256" key="6">
    <source>
        <dbReference type="ARBA" id="ARBA00023295"/>
    </source>
</evidence>
<keyword evidence="5 8" id="KW-0378">Hydrolase</keyword>
<evidence type="ECO:0000256" key="4">
    <source>
        <dbReference type="ARBA" id="ARBA00022729"/>
    </source>
</evidence>
<protein>
    <recommendedName>
        <fullName evidence="3">alpha-L-fucosidase</fullName>
        <ecNumber evidence="3">3.2.1.51</ecNumber>
    </recommendedName>
</protein>
<organism evidence="8 9">
    <name type="scientific">Microthyrium microscopicum</name>
    <dbReference type="NCBI Taxonomy" id="703497"/>
    <lineage>
        <taxon>Eukaryota</taxon>
        <taxon>Fungi</taxon>
        <taxon>Dikarya</taxon>
        <taxon>Ascomycota</taxon>
        <taxon>Pezizomycotina</taxon>
        <taxon>Dothideomycetes</taxon>
        <taxon>Dothideomycetes incertae sedis</taxon>
        <taxon>Microthyriales</taxon>
        <taxon>Microthyriaceae</taxon>
        <taxon>Microthyrium</taxon>
    </lineage>
</organism>
<evidence type="ECO:0000256" key="5">
    <source>
        <dbReference type="ARBA" id="ARBA00022801"/>
    </source>
</evidence>
<dbReference type="InterPro" id="IPR057739">
    <property type="entry name" value="Glyco_hydro_29_N"/>
</dbReference>
<dbReference type="PRINTS" id="PR00741">
    <property type="entry name" value="GLHYDRLASE29"/>
</dbReference>
<dbReference type="EC" id="3.2.1.51" evidence="3"/>
<accession>A0A6A6UNC8</accession>
<evidence type="ECO:0000256" key="3">
    <source>
        <dbReference type="ARBA" id="ARBA00012662"/>
    </source>
</evidence>
<dbReference type="GO" id="GO:0016139">
    <property type="term" value="P:glycoside catabolic process"/>
    <property type="evidence" value="ECO:0007669"/>
    <property type="project" value="TreeGrafter"/>
</dbReference>
<evidence type="ECO:0000256" key="2">
    <source>
        <dbReference type="ARBA" id="ARBA00007951"/>
    </source>
</evidence>
<dbReference type="EMBL" id="MU004231">
    <property type="protein sequence ID" value="KAF2673742.1"/>
    <property type="molecule type" value="Genomic_DNA"/>
</dbReference>